<dbReference type="PANTHER" id="PTHR43213">
    <property type="entry name" value="BIFUNCTIONAL DTTP/UTP PYROPHOSPHATASE/METHYLTRANSFERASE PROTEIN-RELATED"/>
    <property type="match status" value="1"/>
</dbReference>
<comment type="subcellular location">
    <subcellularLocation>
        <location evidence="3">Cytoplasm</location>
    </subcellularLocation>
</comment>
<comment type="similarity">
    <text evidence="3">Belongs to the Maf family.</text>
</comment>
<comment type="catalytic activity">
    <reaction evidence="3">
        <text>a ribonucleoside 5'-triphosphate + H2O = a ribonucleoside 5'-phosphate + diphosphate + H(+)</text>
        <dbReference type="Rhea" id="RHEA:23996"/>
        <dbReference type="ChEBI" id="CHEBI:15377"/>
        <dbReference type="ChEBI" id="CHEBI:15378"/>
        <dbReference type="ChEBI" id="CHEBI:33019"/>
        <dbReference type="ChEBI" id="CHEBI:58043"/>
        <dbReference type="ChEBI" id="CHEBI:61557"/>
        <dbReference type="EC" id="3.6.1.9"/>
    </reaction>
</comment>
<evidence type="ECO:0000256" key="1">
    <source>
        <dbReference type="ARBA" id="ARBA00001968"/>
    </source>
</evidence>
<dbReference type="EMBL" id="CP099489">
    <property type="protein sequence ID" value="USQ81100.1"/>
    <property type="molecule type" value="Genomic_DNA"/>
</dbReference>
<comment type="function">
    <text evidence="3">Nucleoside triphosphate pyrophosphatase. May have a dual role in cell division arrest and in preventing the incorporation of modified nucleotides into cellular nucleic acids.</text>
</comment>
<dbReference type="SUPFAM" id="SSF52972">
    <property type="entry name" value="ITPase-like"/>
    <property type="match status" value="1"/>
</dbReference>
<keyword evidence="5" id="KW-1185">Reference proteome</keyword>
<dbReference type="RefSeq" id="WP_252594484.1">
    <property type="nucleotide sequence ID" value="NZ_CP099489.1"/>
</dbReference>
<protein>
    <recommendedName>
        <fullName evidence="3">Nucleoside triphosphate pyrophosphatase</fullName>
        <ecNumber evidence="3">3.6.1.9</ecNumber>
    </recommendedName>
    <alternativeName>
        <fullName evidence="3">Nucleotide pyrophosphatase</fullName>
        <shortName evidence="3">Nucleotide PPase</shortName>
    </alternativeName>
</protein>
<dbReference type="CDD" id="cd00555">
    <property type="entry name" value="Maf"/>
    <property type="match status" value="1"/>
</dbReference>
<feature type="active site" description="Proton acceptor" evidence="3">
    <location>
        <position position="80"/>
    </location>
</feature>
<evidence type="ECO:0000256" key="2">
    <source>
        <dbReference type="ARBA" id="ARBA00022801"/>
    </source>
</evidence>
<keyword evidence="2 3" id="KW-0378">Hydrolase</keyword>
<comment type="catalytic activity">
    <reaction evidence="3">
        <text>a 2'-deoxyribonucleoside 5'-triphosphate + H2O = a 2'-deoxyribonucleoside 5'-phosphate + diphosphate + H(+)</text>
        <dbReference type="Rhea" id="RHEA:44644"/>
        <dbReference type="ChEBI" id="CHEBI:15377"/>
        <dbReference type="ChEBI" id="CHEBI:15378"/>
        <dbReference type="ChEBI" id="CHEBI:33019"/>
        <dbReference type="ChEBI" id="CHEBI:61560"/>
        <dbReference type="ChEBI" id="CHEBI:65317"/>
        <dbReference type="EC" id="3.6.1.9"/>
    </reaction>
</comment>
<dbReference type="PANTHER" id="PTHR43213:SF5">
    <property type="entry name" value="BIFUNCTIONAL DTTP_UTP PYROPHOSPHATASE_METHYLTRANSFERASE PROTEIN-RELATED"/>
    <property type="match status" value="1"/>
</dbReference>
<keyword evidence="3" id="KW-0963">Cytoplasm</keyword>
<comment type="cofactor">
    <cofactor evidence="1 3">
        <name>a divalent metal cation</name>
        <dbReference type="ChEBI" id="CHEBI:60240"/>
    </cofactor>
</comment>
<keyword evidence="3" id="KW-0546">Nucleotide metabolism</keyword>
<comment type="caution">
    <text evidence="3">Lacks conserved residue(s) required for the propagation of feature annotation.</text>
</comment>
<proteinExistence type="inferred from homology"/>
<organism evidence="4 5">
    <name type="scientific">Ornithinimicrobium faecis</name>
    <dbReference type="NCBI Taxonomy" id="2934158"/>
    <lineage>
        <taxon>Bacteria</taxon>
        <taxon>Bacillati</taxon>
        <taxon>Actinomycetota</taxon>
        <taxon>Actinomycetes</taxon>
        <taxon>Micrococcales</taxon>
        <taxon>Ornithinimicrobiaceae</taxon>
        <taxon>Ornithinimicrobium</taxon>
    </lineage>
</organism>
<dbReference type="InterPro" id="IPR003697">
    <property type="entry name" value="Maf-like"/>
</dbReference>
<name>A0ABY4YWI3_9MICO</name>
<dbReference type="PIRSF" id="PIRSF006305">
    <property type="entry name" value="Maf"/>
    <property type="match status" value="1"/>
</dbReference>
<gene>
    <name evidence="4" type="ORF">NF556_05495</name>
</gene>
<dbReference type="Pfam" id="PF02545">
    <property type="entry name" value="Maf"/>
    <property type="match status" value="1"/>
</dbReference>
<reference evidence="4" key="1">
    <citation type="submission" date="2022-06" db="EMBL/GenBank/DDBJ databases">
        <title>Ornithinimicrobium HY1793.</title>
        <authorList>
            <person name="Huang Y."/>
        </authorList>
    </citation>
    <scope>NUCLEOTIDE SEQUENCE</scope>
    <source>
        <strain evidence="4">HY1793</strain>
    </source>
</reference>
<dbReference type="EC" id="3.6.1.9" evidence="3"/>
<accession>A0ABY4YWI3</accession>
<dbReference type="Proteomes" id="UP001056455">
    <property type="component" value="Chromosome"/>
</dbReference>
<dbReference type="NCBIfam" id="TIGR00172">
    <property type="entry name" value="maf"/>
    <property type="match status" value="1"/>
</dbReference>
<evidence type="ECO:0000256" key="3">
    <source>
        <dbReference type="HAMAP-Rule" id="MF_00528"/>
    </source>
</evidence>
<dbReference type="HAMAP" id="MF_00528">
    <property type="entry name" value="Maf"/>
    <property type="match status" value="1"/>
</dbReference>
<sequence>MPTRLVLASASPARLSTLRSAGVAPEVIVSSVDEPAVQAAAEQAAGHPLEAADLALLLARAKCEDVASNAPEADVVLGCDSVLELDGEIHGKPADAAEATSRWHKMRGRSGTLHTGHWLVDQRDADAGGTAGTVGATASTLVHFADLSDEEIDAYVATGEPLRVAGAFTVDGLGGPYVRGIEGDFHAVVGVSLPVLRDLLGELEIPWHTLRSTV</sequence>
<evidence type="ECO:0000313" key="5">
    <source>
        <dbReference type="Proteomes" id="UP001056455"/>
    </source>
</evidence>
<dbReference type="InterPro" id="IPR029001">
    <property type="entry name" value="ITPase-like_fam"/>
</dbReference>
<dbReference type="Gene3D" id="3.90.950.10">
    <property type="match status" value="1"/>
</dbReference>
<evidence type="ECO:0000313" key="4">
    <source>
        <dbReference type="EMBL" id="USQ81100.1"/>
    </source>
</evidence>